<protein>
    <recommendedName>
        <fullName evidence="8">Sodium/calcium exchanger membrane region domain-containing protein</fullName>
    </recommendedName>
</protein>
<evidence type="ECO:0000313" key="10">
    <source>
        <dbReference type="Proteomes" id="UP000177235"/>
    </source>
</evidence>
<sequence length="317" mass="35030">MLIANLFFFILGLCIIWVASGLIVRGVERFSKSTKISSFATSFLILGFLTSLTEISVGLNAVLDKKPSIFVGNLIGGSFVILMLIVPMLAIWNGGIAFRRKLDLKKLLFFLVLIAAPSFVTLDGQVSISDAWLLLILYLLFINLFQREQRILDKLEQSSKKNRLSRDLLAIVIGAILIYIAGKILVEQTISLSEALGVPSLLISLLVLSIGTNLPELTIAARAMKNRHSEIAFGDYIGSAATNVALFAILTFIHGSFQLETRGFTPIFFIIILGYVLFFIFSRHKNRLAPAEGAVLIVVYLMFVLFQITEILSLAQL</sequence>
<keyword evidence="6 7" id="KW-0472">Membrane</keyword>
<feature type="transmembrane region" description="Helical" evidence="7">
    <location>
        <begin position="128"/>
        <end position="146"/>
    </location>
</feature>
<dbReference type="InterPro" id="IPR044880">
    <property type="entry name" value="NCX_ion-bd_dom_sf"/>
</dbReference>
<feature type="domain" description="Sodium/calcium exchanger membrane region" evidence="8">
    <location>
        <begin position="6"/>
        <end position="142"/>
    </location>
</feature>
<evidence type="ECO:0000256" key="6">
    <source>
        <dbReference type="ARBA" id="ARBA00023136"/>
    </source>
</evidence>
<feature type="transmembrane region" description="Helical" evidence="7">
    <location>
        <begin position="69"/>
        <end position="92"/>
    </location>
</feature>
<dbReference type="GO" id="GO:0016020">
    <property type="term" value="C:membrane"/>
    <property type="evidence" value="ECO:0007669"/>
    <property type="project" value="InterPro"/>
</dbReference>
<accession>A0A1F5Q9C1</accession>
<dbReference type="PANTHER" id="PTHR31503">
    <property type="entry name" value="VACUOLAR CALCIUM ION TRANSPORTER"/>
    <property type="match status" value="1"/>
</dbReference>
<dbReference type="InterPro" id="IPR004713">
    <property type="entry name" value="CaH_exchang"/>
</dbReference>
<evidence type="ECO:0000256" key="1">
    <source>
        <dbReference type="ARBA" id="ARBA00004127"/>
    </source>
</evidence>
<feature type="transmembrane region" description="Helical" evidence="7">
    <location>
        <begin position="263"/>
        <end position="281"/>
    </location>
</feature>
<feature type="domain" description="Sodium/calcium exchanger membrane region" evidence="8">
    <location>
        <begin position="169"/>
        <end position="308"/>
    </location>
</feature>
<dbReference type="Gene3D" id="1.20.1420.30">
    <property type="entry name" value="NCX, central ion-binding region"/>
    <property type="match status" value="1"/>
</dbReference>
<evidence type="ECO:0000256" key="2">
    <source>
        <dbReference type="ARBA" id="ARBA00022448"/>
    </source>
</evidence>
<feature type="transmembrane region" description="Helical" evidence="7">
    <location>
        <begin position="104"/>
        <end position="122"/>
    </location>
</feature>
<keyword evidence="3 7" id="KW-0812">Transmembrane</keyword>
<feature type="transmembrane region" description="Helical" evidence="7">
    <location>
        <begin position="167"/>
        <end position="186"/>
    </location>
</feature>
<comment type="caution">
    <text evidence="9">The sequence shown here is derived from an EMBL/GenBank/DDBJ whole genome shotgun (WGS) entry which is preliminary data.</text>
</comment>
<reference evidence="9 10" key="1">
    <citation type="journal article" date="2016" name="Nat. Commun.">
        <title>Thousands of microbial genomes shed light on interconnected biogeochemical processes in an aquifer system.</title>
        <authorList>
            <person name="Anantharaman K."/>
            <person name="Brown C.T."/>
            <person name="Hug L.A."/>
            <person name="Sharon I."/>
            <person name="Castelle C.J."/>
            <person name="Probst A.J."/>
            <person name="Thomas B.C."/>
            <person name="Singh A."/>
            <person name="Wilkins M.J."/>
            <person name="Karaoz U."/>
            <person name="Brodie E.L."/>
            <person name="Williams K.H."/>
            <person name="Hubbard S.S."/>
            <person name="Banfield J.F."/>
        </authorList>
    </citation>
    <scope>NUCLEOTIDE SEQUENCE [LARGE SCALE GENOMIC DNA]</scope>
</reference>
<feature type="transmembrane region" description="Helical" evidence="7">
    <location>
        <begin position="39"/>
        <end position="63"/>
    </location>
</feature>
<keyword evidence="2" id="KW-0813">Transport</keyword>
<dbReference type="AlphaFoldDB" id="A0A1F5Q9C1"/>
<dbReference type="GO" id="GO:0006874">
    <property type="term" value="P:intracellular calcium ion homeostasis"/>
    <property type="evidence" value="ECO:0007669"/>
    <property type="project" value="TreeGrafter"/>
</dbReference>
<dbReference type="EMBL" id="MFFF01000027">
    <property type="protein sequence ID" value="OGE98717.1"/>
    <property type="molecule type" value="Genomic_DNA"/>
</dbReference>
<keyword evidence="4 7" id="KW-1133">Transmembrane helix</keyword>
<dbReference type="Pfam" id="PF01699">
    <property type="entry name" value="Na_Ca_ex"/>
    <property type="match status" value="2"/>
</dbReference>
<dbReference type="GO" id="GO:0015369">
    <property type="term" value="F:calcium:proton antiporter activity"/>
    <property type="evidence" value="ECO:0007669"/>
    <property type="project" value="TreeGrafter"/>
</dbReference>
<keyword evidence="5" id="KW-0406">Ion transport</keyword>
<name>A0A1F5Q9C1_9BACT</name>
<dbReference type="InterPro" id="IPR004837">
    <property type="entry name" value="NaCa_Exmemb"/>
</dbReference>
<feature type="transmembrane region" description="Helical" evidence="7">
    <location>
        <begin position="293"/>
        <end position="315"/>
    </location>
</feature>
<feature type="transmembrane region" description="Helical" evidence="7">
    <location>
        <begin position="236"/>
        <end position="257"/>
    </location>
</feature>
<evidence type="ECO:0000313" key="9">
    <source>
        <dbReference type="EMBL" id="OGE98717.1"/>
    </source>
</evidence>
<proteinExistence type="predicted"/>
<dbReference type="Proteomes" id="UP000177235">
    <property type="component" value="Unassembled WGS sequence"/>
</dbReference>
<feature type="transmembrane region" description="Helical" evidence="7">
    <location>
        <begin position="6"/>
        <end position="27"/>
    </location>
</feature>
<evidence type="ECO:0000256" key="3">
    <source>
        <dbReference type="ARBA" id="ARBA00022692"/>
    </source>
</evidence>
<evidence type="ECO:0000256" key="7">
    <source>
        <dbReference type="SAM" id="Phobius"/>
    </source>
</evidence>
<organism evidence="9 10">
    <name type="scientific">Candidatus Doudnabacteria bacterium RIFCSPLOWO2_02_FULL_48_13</name>
    <dbReference type="NCBI Taxonomy" id="1817845"/>
    <lineage>
        <taxon>Bacteria</taxon>
        <taxon>Candidatus Doudnaibacteriota</taxon>
    </lineage>
</organism>
<evidence type="ECO:0000256" key="5">
    <source>
        <dbReference type="ARBA" id="ARBA00023065"/>
    </source>
</evidence>
<comment type="subcellular location">
    <subcellularLocation>
        <location evidence="1">Endomembrane system</location>
        <topology evidence="1">Multi-pass membrane protein</topology>
    </subcellularLocation>
</comment>
<dbReference type="PANTHER" id="PTHR31503:SF22">
    <property type="entry name" value="VACUOLAR CALCIUM ION TRANSPORTER"/>
    <property type="match status" value="1"/>
</dbReference>
<feature type="transmembrane region" description="Helical" evidence="7">
    <location>
        <begin position="198"/>
        <end position="215"/>
    </location>
</feature>
<evidence type="ECO:0000256" key="4">
    <source>
        <dbReference type="ARBA" id="ARBA00022989"/>
    </source>
</evidence>
<evidence type="ECO:0000259" key="8">
    <source>
        <dbReference type="Pfam" id="PF01699"/>
    </source>
</evidence>
<dbReference type="GO" id="GO:0012505">
    <property type="term" value="C:endomembrane system"/>
    <property type="evidence" value="ECO:0007669"/>
    <property type="project" value="UniProtKB-SubCell"/>
</dbReference>
<gene>
    <name evidence="9" type="ORF">A3J05_04630</name>
</gene>